<comment type="similarity">
    <text evidence="1">Belongs to the type-I restriction system S methylase family.</text>
</comment>
<dbReference type="Gene3D" id="3.90.220.20">
    <property type="entry name" value="DNA methylase specificity domains"/>
    <property type="match status" value="2"/>
</dbReference>
<accession>A0ABN2LLC2</accession>
<dbReference type="RefSeq" id="WP_344083335.1">
    <property type="nucleotide sequence ID" value="NZ_BAAAPO010000025.1"/>
</dbReference>
<organism evidence="5 6">
    <name type="scientific">Nostocoides veronense</name>
    <dbReference type="NCBI Taxonomy" id="330836"/>
    <lineage>
        <taxon>Bacteria</taxon>
        <taxon>Bacillati</taxon>
        <taxon>Actinomycetota</taxon>
        <taxon>Actinomycetes</taxon>
        <taxon>Micrococcales</taxon>
        <taxon>Intrasporangiaceae</taxon>
        <taxon>Nostocoides</taxon>
    </lineage>
</organism>
<dbReference type="CDD" id="cd17260">
    <property type="entry name" value="RMtype1_S_EcoEI-TRD1-CR1_like"/>
    <property type="match status" value="1"/>
</dbReference>
<feature type="domain" description="Type I restriction modification DNA specificity" evidence="4">
    <location>
        <begin position="35"/>
        <end position="164"/>
    </location>
</feature>
<gene>
    <name evidence="5" type="ORF">GCM10009811_16180</name>
</gene>
<dbReference type="Pfam" id="PF01420">
    <property type="entry name" value="Methylase_S"/>
    <property type="match status" value="2"/>
</dbReference>
<dbReference type="InterPro" id="IPR000055">
    <property type="entry name" value="Restrct_endonuc_typeI_TRD"/>
</dbReference>
<name>A0ABN2LLC2_9MICO</name>
<dbReference type="SUPFAM" id="SSF116734">
    <property type="entry name" value="DNA methylase specificity domain"/>
    <property type="match status" value="2"/>
</dbReference>
<evidence type="ECO:0000256" key="1">
    <source>
        <dbReference type="ARBA" id="ARBA00010923"/>
    </source>
</evidence>
<dbReference type="EMBL" id="BAAAPO010000025">
    <property type="protein sequence ID" value="GAA1792166.1"/>
    <property type="molecule type" value="Genomic_DNA"/>
</dbReference>
<feature type="domain" description="Type I restriction modification DNA specificity" evidence="4">
    <location>
        <begin position="196"/>
        <end position="344"/>
    </location>
</feature>
<evidence type="ECO:0000259" key="4">
    <source>
        <dbReference type="Pfam" id="PF01420"/>
    </source>
</evidence>
<keyword evidence="2" id="KW-0680">Restriction system</keyword>
<keyword evidence="3" id="KW-0238">DNA-binding</keyword>
<dbReference type="Proteomes" id="UP001499938">
    <property type="component" value="Unassembled WGS sequence"/>
</dbReference>
<evidence type="ECO:0000256" key="3">
    <source>
        <dbReference type="ARBA" id="ARBA00023125"/>
    </source>
</evidence>
<evidence type="ECO:0000313" key="6">
    <source>
        <dbReference type="Proteomes" id="UP001499938"/>
    </source>
</evidence>
<comment type="caution">
    <text evidence="5">The sequence shown here is derived from an EMBL/GenBank/DDBJ whole genome shotgun (WGS) entry which is preliminary data.</text>
</comment>
<keyword evidence="6" id="KW-1185">Reference proteome</keyword>
<dbReference type="InterPro" id="IPR044946">
    <property type="entry name" value="Restrct_endonuc_typeI_TRD_sf"/>
</dbReference>
<dbReference type="PANTHER" id="PTHR30408">
    <property type="entry name" value="TYPE-1 RESTRICTION ENZYME ECOKI SPECIFICITY PROTEIN"/>
    <property type="match status" value="1"/>
</dbReference>
<proteinExistence type="inferred from homology"/>
<evidence type="ECO:0000256" key="2">
    <source>
        <dbReference type="ARBA" id="ARBA00022747"/>
    </source>
</evidence>
<evidence type="ECO:0000313" key="5">
    <source>
        <dbReference type="EMBL" id="GAA1792166.1"/>
    </source>
</evidence>
<dbReference type="InterPro" id="IPR052021">
    <property type="entry name" value="Type-I_RS_S_subunit"/>
</dbReference>
<protein>
    <recommendedName>
        <fullName evidence="4">Type I restriction modification DNA specificity domain-containing protein</fullName>
    </recommendedName>
</protein>
<reference evidence="5 6" key="1">
    <citation type="journal article" date="2019" name="Int. J. Syst. Evol. Microbiol.">
        <title>The Global Catalogue of Microorganisms (GCM) 10K type strain sequencing project: providing services to taxonomists for standard genome sequencing and annotation.</title>
        <authorList>
            <consortium name="The Broad Institute Genomics Platform"/>
            <consortium name="The Broad Institute Genome Sequencing Center for Infectious Disease"/>
            <person name="Wu L."/>
            <person name="Ma J."/>
        </authorList>
    </citation>
    <scope>NUCLEOTIDE SEQUENCE [LARGE SCALE GENOMIC DNA]</scope>
    <source>
        <strain evidence="5 6">JCM 15592</strain>
    </source>
</reference>
<sequence length="382" mass="41350">MTTVALGEVALINPRAERPGPNEDVAFVGMADLSAESGVAGPGVLRPFHEVSKGYTVFRDEDLLVAKITPCFENGKTGQAKLRRPIGVGSTEFHVVRPNPGQLDSRFALHFLRQGWIRRAGELRMTGSAGQRRVPAAFLTELEVPLAPIEEQRRIAAILDQASELNCTSSSALAATGALGMRAFERAASISTRIVRLADVADFYGGSSLPRGEVFTDQPGGYFLLKVSDMNRPGNEIELKTAASWSASPGSRASTCPAGSVVIPKRGGAIGTNKKRRTTRASILDPNLMAISPRIDAISPAFLFAWFQQFDLSTISSGSSVPQLNKQDLAPLKLPLPSSKEQSKFDLVAAHVEEQQRRLEVRRNSLLRLFESLQARAFSGRL</sequence>
<dbReference type="PANTHER" id="PTHR30408:SF12">
    <property type="entry name" value="TYPE I RESTRICTION ENZYME MJAVIII SPECIFICITY SUBUNIT"/>
    <property type="match status" value="1"/>
</dbReference>